<evidence type="ECO:0000256" key="8">
    <source>
        <dbReference type="RuleBase" id="RU363108"/>
    </source>
</evidence>
<evidence type="ECO:0000313" key="10">
    <source>
        <dbReference type="Proteomes" id="UP000235965"/>
    </source>
</evidence>
<protein>
    <recommendedName>
        <fullName evidence="8">Gustatory receptor</fullName>
    </recommendedName>
</protein>
<evidence type="ECO:0000313" key="9">
    <source>
        <dbReference type="EMBL" id="PNF32654.1"/>
    </source>
</evidence>
<feature type="transmembrane region" description="Helical" evidence="8">
    <location>
        <begin position="413"/>
        <end position="433"/>
    </location>
</feature>
<keyword evidence="7 8" id="KW-0807">Transducer</keyword>
<keyword evidence="6 8" id="KW-0675">Receptor</keyword>
<keyword evidence="10" id="KW-1185">Reference proteome</keyword>
<dbReference type="AlphaFoldDB" id="A0A2J7QVQ7"/>
<dbReference type="InterPro" id="IPR013604">
    <property type="entry name" value="7TM_chemorcpt"/>
</dbReference>
<feature type="transmembrane region" description="Helical" evidence="8">
    <location>
        <begin position="292"/>
        <end position="316"/>
    </location>
</feature>
<reference evidence="9 10" key="1">
    <citation type="submission" date="2017-12" db="EMBL/GenBank/DDBJ databases">
        <title>Hemimetabolous genomes reveal molecular basis of termite eusociality.</title>
        <authorList>
            <person name="Harrison M.C."/>
            <person name="Jongepier E."/>
            <person name="Robertson H.M."/>
            <person name="Arning N."/>
            <person name="Bitard-Feildel T."/>
            <person name="Chao H."/>
            <person name="Childers C.P."/>
            <person name="Dinh H."/>
            <person name="Doddapaneni H."/>
            <person name="Dugan S."/>
            <person name="Gowin J."/>
            <person name="Greiner C."/>
            <person name="Han Y."/>
            <person name="Hu H."/>
            <person name="Hughes D.S.T."/>
            <person name="Huylmans A.-K."/>
            <person name="Kemena C."/>
            <person name="Kremer L.P.M."/>
            <person name="Lee S.L."/>
            <person name="Lopez-Ezquerra A."/>
            <person name="Mallet L."/>
            <person name="Monroy-Kuhn J.M."/>
            <person name="Moser A."/>
            <person name="Murali S.C."/>
            <person name="Muzny D.M."/>
            <person name="Otani S."/>
            <person name="Piulachs M.-D."/>
            <person name="Poelchau M."/>
            <person name="Qu J."/>
            <person name="Schaub F."/>
            <person name="Wada-Katsumata A."/>
            <person name="Worley K.C."/>
            <person name="Xie Q."/>
            <person name="Ylla G."/>
            <person name="Poulsen M."/>
            <person name="Gibbs R.A."/>
            <person name="Schal C."/>
            <person name="Richards S."/>
            <person name="Belles X."/>
            <person name="Korb J."/>
            <person name="Bornberg-Bauer E."/>
        </authorList>
    </citation>
    <scope>NUCLEOTIDE SEQUENCE [LARGE SCALE GENOMIC DNA]</scope>
    <source>
        <tissue evidence="9">Whole body</tissue>
    </source>
</reference>
<dbReference type="PANTHER" id="PTHR21143:SF133">
    <property type="entry name" value="GUSTATORY AND PHEROMONE RECEPTOR 32A-RELATED"/>
    <property type="match status" value="1"/>
</dbReference>
<evidence type="ECO:0000256" key="4">
    <source>
        <dbReference type="ARBA" id="ARBA00022989"/>
    </source>
</evidence>
<dbReference type="InParanoid" id="A0A2J7QVQ7"/>
<feature type="transmembrane region" description="Helical" evidence="8">
    <location>
        <begin position="138"/>
        <end position="159"/>
    </location>
</feature>
<evidence type="ECO:0000256" key="6">
    <source>
        <dbReference type="ARBA" id="ARBA00023170"/>
    </source>
</evidence>
<evidence type="ECO:0000256" key="3">
    <source>
        <dbReference type="ARBA" id="ARBA00022692"/>
    </source>
</evidence>
<dbReference type="EMBL" id="NEVH01009776">
    <property type="protein sequence ID" value="PNF32654.1"/>
    <property type="molecule type" value="Genomic_DNA"/>
</dbReference>
<dbReference type="GO" id="GO:0030425">
    <property type="term" value="C:dendrite"/>
    <property type="evidence" value="ECO:0007669"/>
    <property type="project" value="TreeGrafter"/>
</dbReference>
<dbReference type="GO" id="GO:0050909">
    <property type="term" value="P:sensory perception of taste"/>
    <property type="evidence" value="ECO:0007669"/>
    <property type="project" value="InterPro"/>
</dbReference>
<comment type="function">
    <text evidence="8">Gustatory receptor which mediates acceptance or avoidance behavior, depending on its substrates.</text>
</comment>
<evidence type="ECO:0000256" key="2">
    <source>
        <dbReference type="ARBA" id="ARBA00022475"/>
    </source>
</evidence>
<comment type="subcellular location">
    <subcellularLocation>
        <location evidence="1 8">Cell membrane</location>
        <topology evidence="1 8">Multi-pass membrane protein</topology>
    </subcellularLocation>
</comment>
<dbReference type="GO" id="GO:0007165">
    <property type="term" value="P:signal transduction"/>
    <property type="evidence" value="ECO:0007669"/>
    <property type="project" value="UniProtKB-KW"/>
</dbReference>
<comment type="caution">
    <text evidence="9">The sequence shown here is derived from an EMBL/GenBank/DDBJ whole genome shotgun (WGS) entry which is preliminary data.</text>
</comment>
<evidence type="ECO:0000256" key="5">
    <source>
        <dbReference type="ARBA" id="ARBA00023136"/>
    </source>
</evidence>
<dbReference type="FunCoup" id="A0A2J7QVQ7">
    <property type="interactions" value="51"/>
</dbReference>
<dbReference type="Proteomes" id="UP000235965">
    <property type="component" value="Unassembled WGS sequence"/>
</dbReference>
<dbReference type="GO" id="GO:0007635">
    <property type="term" value="P:chemosensory behavior"/>
    <property type="evidence" value="ECO:0007669"/>
    <property type="project" value="TreeGrafter"/>
</dbReference>
<dbReference type="GO" id="GO:0005886">
    <property type="term" value="C:plasma membrane"/>
    <property type="evidence" value="ECO:0007669"/>
    <property type="project" value="UniProtKB-SubCell"/>
</dbReference>
<proteinExistence type="inferred from homology"/>
<feature type="transmembrane region" description="Helical" evidence="8">
    <location>
        <begin position="171"/>
        <end position="194"/>
    </location>
</feature>
<name>A0A2J7QVQ7_9NEOP</name>
<keyword evidence="3 8" id="KW-0812">Transmembrane</keyword>
<organism evidence="9 10">
    <name type="scientific">Cryptotermes secundus</name>
    <dbReference type="NCBI Taxonomy" id="105785"/>
    <lineage>
        <taxon>Eukaryota</taxon>
        <taxon>Metazoa</taxon>
        <taxon>Ecdysozoa</taxon>
        <taxon>Arthropoda</taxon>
        <taxon>Hexapoda</taxon>
        <taxon>Insecta</taxon>
        <taxon>Pterygota</taxon>
        <taxon>Neoptera</taxon>
        <taxon>Polyneoptera</taxon>
        <taxon>Dictyoptera</taxon>
        <taxon>Blattodea</taxon>
        <taxon>Blattoidea</taxon>
        <taxon>Termitoidae</taxon>
        <taxon>Kalotermitidae</taxon>
        <taxon>Cryptotermitinae</taxon>
        <taxon>Cryptotermes</taxon>
    </lineage>
</organism>
<accession>A0A2J7QVQ7</accession>
<dbReference type="PANTHER" id="PTHR21143">
    <property type="entry name" value="INVERTEBRATE GUSTATORY RECEPTOR"/>
    <property type="match status" value="1"/>
</dbReference>
<dbReference type="GO" id="GO:0030424">
    <property type="term" value="C:axon"/>
    <property type="evidence" value="ECO:0007669"/>
    <property type="project" value="TreeGrafter"/>
</dbReference>
<dbReference type="GO" id="GO:0043025">
    <property type="term" value="C:neuronal cell body"/>
    <property type="evidence" value="ECO:0007669"/>
    <property type="project" value="TreeGrafter"/>
</dbReference>
<evidence type="ECO:0000256" key="1">
    <source>
        <dbReference type="ARBA" id="ARBA00004651"/>
    </source>
</evidence>
<dbReference type="OrthoDB" id="6366728at2759"/>
<keyword evidence="5 8" id="KW-0472">Membrane</keyword>
<comment type="similarity">
    <text evidence="8">Belongs to the insect chemoreceptor superfamily. Gustatory receptor (GR) family.</text>
</comment>
<dbReference type="STRING" id="105785.A0A2J7QVQ7"/>
<feature type="transmembrane region" description="Helical" evidence="8">
    <location>
        <begin position="49"/>
        <end position="69"/>
    </location>
</feature>
<feature type="transmembrane region" description="Helical" evidence="8">
    <location>
        <begin position="81"/>
        <end position="104"/>
    </location>
</feature>
<feature type="transmembrane region" description="Helical" evidence="8">
    <location>
        <begin position="336"/>
        <end position="358"/>
    </location>
</feature>
<dbReference type="GO" id="GO:0008049">
    <property type="term" value="P:male courtship behavior"/>
    <property type="evidence" value="ECO:0007669"/>
    <property type="project" value="TreeGrafter"/>
</dbReference>
<dbReference type="Pfam" id="PF08395">
    <property type="entry name" value="7tm_7"/>
    <property type="match status" value="1"/>
</dbReference>
<gene>
    <name evidence="9" type="ORF">B7P43_G15058</name>
</gene>
<keyword evidence="2 8" id="KW-1003">Cell membrane</keyword>
<sequence>MENTPSIQRELKHIYYMSKVVCLAPYSFSRNCVVCKTVINTRLRSNVTGFVWTLFMSNVMVFGLISGIYRYKNVGQSNPGIALNNSFCFPMNFVNAVFSFTVLFMKRFKFAELIEKLSQIDNTLCQMKLCNYTKCKNYFVYFMYAVCILLAMFMCYDILQVEERRYFVYTSLYRLAYLISVVLIMQFCHVTRCIQQRLILLRKEMSSVLDNTPSMILTSTVKPTSFERVDKFELSCVTSLISENPVDDSGNKYQSSPRNLLLHGKLYQVDKIITFRQIYNNIYDATQLINSVYGFLILLLFVRAAGGLITNIYHLVSITLSGVVVLGIENWDSPLHVGSLVAWILIFLSTIIVMTVMCQRVMSECKKIDDIIQKLLLQQSLRYDMLQQLKLFSVQITKNQIEFSAFCFFKVDMSLLFTILTSVTSYIIVLVQFK</sequence>
<keyword evidence="4 8" id="KW-1133">Transmembrane helix</keyword>
<evidence type="ECO:0000256" key="7">
    <source>
        <dbReference type="ARBA" id="ARBA00023224"/>
    </source>
</evidence>